<gene>
    <name evidence="2" type="ORF">DPM12_08855</name>
</gene>
<dbReference type="Proteomes" id="UP000250462">
    <property type="component" value="Unassembled WGS sequence"/>
</dbReference>
<evidence type="ECO:0000259" key="1">
    <source>
        <dbReference type="Pfam" id="PF04230"/>
    </source>
</evidence>
<dbReference type="RefSeq" id="WP_112257957.1">
    <property type="nucleotide sequence ID" value="NZ_QMIG01000006.1"/>
</dbReference>
<dbReference type="Pfam" id="PF04230">
    <property type="entry name" value="PS_pyruv_trans"/>
    <property type="match status" value="1"/>
</dbReference>
<evidence type="ECO:0000313" key="2">
    <source>
        <dbReference type="EMBL" id="RAW15354.1"/>
    </source>
</evidence>
<feature type="domain" description="Polysaccharide pyruvyl transferase" evidence="1">
    <location>
        <begin position="14"/>
        <end position="354"/>
    </location>
</feature>
<proteinExistence type="predicted"/>
<dbReference type="PANTHER" id="PTHR36836:SF1">
    <property type="entry name" value="COLANIC ACID BIOSYNTHESIS PROTEIN WCAK"/>
    <property type="match status" value="1"/>
</dbReference>
<evidence type="ECO:0000313" key="3">
    <source>
        <dbReference type="Proteomes" id="UP000250462"/>
    </source>
</evidence>
<reference evidence="2 3" key="1">
    <citation type="submission" date="2018-06" db="EMBL/GenBank/DDBJ databases">
        <title>Phytoactinopolyspora halophila sp. nov., a novel halophilic actinomycete isolated from a saline soil in China.</title>
        <authorList>
            <person name="Tang S.-K."/>
        </authorList>
    </citation>
    <scope>NUCLEOTIDE SEQUENCE [LARGE SCALE GENOMIC DNA]</scope>
    <source>
        <strain evidence="2 3">YIM 96934</strain>
    </source>
</reference>
<dbReference type="PANTHER" id="PTHR36836">
    <property type="entry name" value="COLANIC ACID BIOSYNTHESIS PROTEIN WCAK"/>
    <property type="match status" value="1"/>
</dbReference>
<dbReference type="OrthoDB" id="7054481at2"/>
<sequence>MTMYAIVGGTLWGNRGAEAMVTTTIGRIRERDSDASFLLMSYFPDRDRELVQDDAVQVVDARPARTVVQWLFSLSSRITRILGLRLPDSMLPSSVRSLRRCDALFDVSGISFHDGRLAVVAYNLMCVWPALLLKVPVVRLSQAMGPFRHPLNRIPARWVTSRSLHTFARGNLTAGYVRQLGVRSDRWSIAADLAFAYRPGDSLTSENEEAVNKLRAHLERIRDGGTSVVALVPSSLVWKKMAREGGDYVSLLHGLIGDLHQRGLHVLVMPNATRADTDASRNNDIAVIRKLRERIDTDPANVDSDGVSYVDVDLNTASIRSLVGLCTLLVTSRFHAMVAALALGVPTLVMGWSHKYEEVLDMFGSTADAVDFSAAEKNVLPMVDRLLAEHDAVRGRILEALPHAVASAESQFELVDRLHR</sequence>
<dbReference type="AlphaFoldDB" id="A0A329QSJ6"/>
<protein>
    <recommendedName>
        <fullName evidence="1">Polysaccharide pyruvyl transferase domain-containing protein</fullName>
    </recommendedName>
</protein>
<accession>A0A329QSJ6</accession>
<comment type="caution">
    <text evidence="2">The sequence shown here is derived from an EMBL/GenBank/DDBJ whole genome shotgun (WGS) entry which is preliminary data.</text>
</comment>
<dbReference type="InterPro" id="IPR007345">
    <property type="entry name" value="Polysacch_pyruvyl_Trfase"/>
</dbReference>
<name>A0A329QSJ6_9ACTN</name>
<organism evidence="2 3">
    <name type="scientific">Phytoactinopolyspora halophila</name>
    <dbReference type="NCBI Taxonomy" id="1981511"/>
    <lineage>
        <taxon>Bacteria</taxon>
        <taxon>Bacillati</taxon>
        <taxon>Actinomycetota</taxon>
        <taxon>Actinomycetes</taxon>
        <taxon>Jiangellales</taxon>
        <taxon>Jiangellaceae</taxon>
        <taxon>Phytoactinopolyspora</taxon>
    </lineage>
</organism>
<dbReference type="EMBL" id="QMIG01000006">
    <property type="protein sequence ID" value="RAW15354.1"/>
    <property type="molecule type" value="Genomic_DNA"/>
</dbReference>
<keyword evidence="3" id="KW-1185">Reference proteome</keyword>